<evidence type="ECO:0000256" key="1">
    <source>
        <dbReference type="ARBA" id="ARBA00004329"/>
    </source>
</evidence>
<dbReference type="InterPro" id="IPR015943">
    <property type="entry name" value="WD40/YVTN_repeat-like_dom_sf"/>
</dbReference>
<dbReference type="Proteomes" id="UP001158576">
    <property type="component" value="Chromosome XSR"/>
</dbReference>
<comment type="similarity">
    <text evidence="5">Belongs to the WD repeat PROPPIN family.</text>
</comment>
<organism evidence="6 7">
    <name type="scientific">Oikopleura dioica</name>
    <name type="common">Tunicate</name>
    <dbReference type="NCBI Taxonomy" id="34765"/>
    <lineage>
        <taxon>Eukaryota</taxon>
        <taxon>Metazoa</taxon>
        <taxon>Chordata</taxon>
        <taxon>Tunicata</taxon>
        <taxon>Appendicularia</taxon>
        <taxon>Copelata</taxon>
        <taxon>Oikopleuridae</taxon>
        <taxon>Oikopleura</taxon>
    </lineage>
</organism>
<evidence type="ECO:0000256" key="5">
    <source>
        <dbReference type="ARBA" id="ARBA00025740"/>
    </source>
</evidence>
<name>A0ABN7SL77_OIKDI</name>
<protein>
    <submittedName>
        <fullName evidence="6">Oidioi.mRNA.OKI2018_I69.XSR.g16716.t1.cds</fullName>
    </submittedName>
</protein>
<dbReference type="SMART" id="SM00320">
    <property type="entry name" value="WD40"/>
    <property type="match status" value="3"/>
</dbReference>
<evidence type="ECO:0000256" key="2">
    <source>
        <dbReference type="ARBA" id="ARBA00022574"/>
    </source>
</evidence>
<comment type="subcellular location">
    <subcellularLocation>
        <location evidence="1">Preautophagosomal structure</location>
    </subcellularLocation>
</comment>
<evidence type="ECO:0000256" key="4">
    <source>
        <dbReference type="ARBA" id="ARBA00023006"/>
    </source>
</evidence>
<evidence type="ECO:0000256" key="3">
    <source>
        <dbReference type="ARBA" id="ARBA00022737"/>
    </source>
</evidence>
<evidence type="ECO:0000313" key="7">
    <source>
        <dbReference type="Proteomes" id="UP001158576"/>
    </source>
</evidence>
<keyword evidence="7" id="KW-1185">Reference proteome</keyword>
<evidence type="ECO:0000313" key="6">
    <source>
        <dbReference type="EMBL" id="CAG5099848.1"/>
    </source>
</evidence>
<dbReference type="Gene3D" id="2.130.10.10">
    <property type="entry name" value="YVTN repeat-like/Quinoprotein amine dehydrogenase"/>
    <property type="match status" value="1"/>
</dbReference>
<keyword evidence="2" id="KW-0853">WD repeat</keyword>
<proteinExistence type="inferred from homology"/>
<dbReference type="InterPro" id="IPR036322">
    <property type="entry name" value="WD40_repeat_dom_sf"/>
</dbReference>
<keyword evidence="3" id="KW-0677">Repeat</keyword>
<gene>
    <name evidence="6" type="ORF">OKIOD_LOCUS8274</name>
</gene>
<dbReference type="InterPro" id="IPR001680">
    <property type="entry name" value="WD40_rpt"/>
</dbReference>
<dbReference type="InterPro" id="IPR048720">
    <property type="entry name" value="PROPPIN"/>
</dbReference>
<dbReference type="EMBL" id="OU015569">
    <property type="protein sequence ID" value="CAG5099848.1"/>
    <property type="molecule type" value="Genomic_DNA"/>
</dbReference>
<dbReference type="PANTHER" id="PTHR11227">
    <property type="entry name" value="WD-REPEAT PROTEIN INTERACTING WITH PHOSPHOINOSIDES WIPI -RELATED"/>
    <property type="match status" value="1"/>
</dbReference>
<dbReference type="SUPFAM" id="SSF50978">
    <property type="entry name" value="WD40 repeat-like"/>
    <property type="match status" value="1"/>
</dbReference>
<reference evidence="6 7" key="1">
    <citation type="submission" date="2021-04" db="EMBL/GenBank/DDBJ databases">
        <authorList>
            <person name="Bliznina A."/>
        </authorList>
    </citation>
    <scope>NUCLEOTIDE SEQUENCE [LARGE SCALE GENOMIC DNA]</scope>
</reference>
<keyword evidence="4" id="KW-0072">Autophagy</keyword>
<dbReference type="Pfam" id="PF21032">
    <property type="entry name" value="PROPPIN"/>
    <property type="match status" value="1"/>
</dbReference>
<sequence>MRKVSEVRLDEDNLVYTVCDDLGIKIYNLDPLAEIGRLDTGSTVSACNISRSNILSFVSGGERPKFSQNTLVIHDAEKDSLVMDFTFGEPVLKTLLTKDTAIALLKTMCYAYSVPDGRLLVEAPTRNNRFKPIHFRGNRLAIGGHKQGSVHVYDIGSLRERKSSSPPVQIYAHQGEIAIVRLNTSGTKLATASDKGTLIRVWDTNTKQRLIEFRRGADPAQIYSIAFSKDSAFLAATGDKGTLHLFALKDKVLNKTSAFARAGRVAMIPTQYTDSLWALATGPIPEETESHVCFMNQNRIAVVAVDGTVHLFQFSTDGALNRVEVRNANELDIHDDNW</sequence>
<accession>A0ABN7SL77</accession>